<organism evidence="1 2">
    <name type="scientific">Faecalispora sporosphaeroides</name>
    <dbReference type="NCBI Taxonomy" id="1549"/>
    <lineage>
        <taxon>Bacteria</taxon>
        <taxon>Bacillati</taxon>
        <taxon>Bacillota</taxon>
        <taxon>Clostridia</taxon>
        <taxon>Eubacteriales</taxon>
        <taxon>Oscillospiraceae</taxon>
        <taxon>Faecalispora</taxon>
    </lineage>
</organism>
<evidence type="ECO:0000313" key="2">
    <source>
        <dbReference type="Proteomes" id="UP000754750"/>
    </source>
</evidence>
<dbReference type="SUPFAM" id="SSF48371">
    <property type="entry name" value="ARM repeat"/>
    <property type="match status" value="1"/>
</dbReference>
<gene>
    <name evidence="1" type="ORF">E7512_11105</name>
</gene>
<proteinExistence type="predicted"/>
<accession>A0A928KZ49</accession>
<name>A0A928KZ49_9FIRM</name>
<dbReference type="PANTHER" id="PTHR34070:SF1">
    <property type="entry name" value="DNA ALKYLATION REPAIR PROTEIN"/>
    <property type="match status" value="1"/>
</dbReference>
<dbReference type="InterPro" id="IPR016024">
    <property type="entry name" value="ARM-type_fold"/>
</dbReference>
<dbReference type="CDD" id="cd06561">
    <property type="entry name" value="AlkD_like"/>
    <property type="match status" value="1"/>
</dbReference>
<evidence type="ECO:0000313" key="1">
    <source>
        <dbReference type="EMBL" id="MBE6834102.1"/>
    </source>
</evidence>
<dbReference type="Gene3D" id="1.25.10.90">
    <property type="match status" value="1"/>
</dbReference>
<protein>
    <submittedName>
        <fullName evidence="1">DNA alkylation repair protein</fullName>
    </submittedName>
</protein>
<dbReference type="EMBL" id="SVNY01000005">
    <property type="protein sequence ID" value="MBE6834102.1"/>
    <property type="molecule type" value="Genomic_DNA"/>
</dbReference>
<dbReference type="AlphaFoldDB" id="A0A928KZ49"/>
<reference evidence="1" key="1">
    <citation type="submission" date="2019-04" db="EMBL/GenBank/DDBJ databases">
        <title>Evolution of Biomass-Degrading Anaerobic Consortia Revealed by Metagenomics.</title>
        <authorList>
            <person name="Peng X."/>
        </authorList>
    </citation>
    <scope>NUCLEOTIDE SEQUENCE</scope>
    <source>
        <strain evidence="1">SIG551</strain>
    </source>
</reference>
<dbReference type="RefSeq" id="WP_020072090.1">
    <property type="nucleotide sequence ID" value="NZ_JBKWRC010000001.1"/>
</dbReference>
<dbReference type="Pfam" id="PF08713">
    <property type="entry name" value="DNA_alkylation"/>
    <property type="match status" value="1"/>
</dbReference>
<sequence length="240" mass="27501">MEKSARPEWDWEIPARRQLELLAESSYRSFSEKLLPGTSHILGVRLPTLRRLAKQIAAGDWRGYLAQASDDTFEEIMLQGLVLGCARADTPELLARTADFVPKIDNWSVCDSFCAGFRLAGREPETVWNFLAPYLDSEREFFCRFGVVMLLDHYCGAEYLERTLLRLTRLRAEGYYAKMAAAWAVSECFAKDPERTLPYLEQPTWDVFIHNKAIQKITESYRVPPDKKALARGLKRTAPT</sequence>
<dbReference type="PANTHER" id="PTHR34070">
    <property type="entry name" value="ARMADILLO-TYPE FOLD"/>
    <property type="match status" value="1"/>
</dbReference>
<dbReference type="InterPro" id="IPR014825">
    <property type="entry name" value="DNA_alkylation"/>
</dbReference>
<comment type="caution">
    <text evidence="1">The sequence shown here is derived from an EMBL/GenBank/DDBJ whole genome shotgun (WGS) entry which is preliminary data.</text>
</comment>
<dbReference type="Proteomes" id="UP000754750">
    <property type="component" value="Unassembled WGS sequence"/>
</dbReference>